<dbReference type="AlphaFoldDB" id="A0AAX4NH37"/>
<name>A0AAX4NH37_9ARCH</name>
<protein>
    <recommendedName>
        <fullName evidence="4">DUF3098 domain-containing protein</fullName>
    </recommendedName>
</protein>
<dbReference type="Proteomes" id="UP001451606">
    <property type="component" value="Chromosome"/>
</dbReference>
<feature type="transmembrane region" description="Helical" evidence="1">
    <location>
        <begin position="20"/>
        <end position="40"/>
    </location>
</feature>
<keyword evidence="1" id="KW-0472">Membrane</keyword>
<organism evidence="2 3">
    <name type="scientific">Oxyplasma meridianum</name>
    <dbReference type="NCBI Taxonomy" id="3073602"/>
    <lineage>
        <taxon>Archaea</taxon>
        <taxon>Methanobacteriati</taxon>
        <taxon>Thermoplasmatota</taxon>
        <taxon>Thermoplasmata</taxon>
        <taxon>Thermoplasmatales</taxon>
        <taxon>Thermoplasmataceae</taxon>
        <taxon>Oxyplasma</taxon>
    </lineage>
</organism>
<keyword evidence="1" id="KW-0812">Transmembrane</keyword>
<evidence type="ECO:0008006" key="4">
    <source>
        <dbReference type="Google" id="ProtNLM"/>
    </source>
</evidence>
<accession>A0AAX4NH37</accession>
<proteinExistence type="predicted"/>
<dbReference type="EMBL" id="CP133772">
    <property type="protein sequence ID" value="WYY00308.1"/>
    <property type="molecule type" value="Genomic_DNA"/>
</dbReference>
<keyword evidence="3" id="KW-1185">Reference proteome</keyword>
<feature type="transmembrane region" description="Helical" evidence="1">
    <location>
        <begin position="46"/>
        <end position="66"/>
    </location>
</feature>
<dbReference type="RefSeq" id="WP_393970649.1">
    <property type="nucleotide sequence ID" value="NZ_CP133772.1"/>
</dbReference>
<sequence>MMKNNDETRTKVQYGGFYKILGLSLVVVGLAFYFAWSIMYGTWFDIGLYSFVIVLIVFGLLSIALIDAKEKEGIQ</sequence>
<evidence type="ECO:0000313" key="3">
    <source>
        <dbReference type="Proteomes" id="UP001451606"/>
    </source>
</evidence>
<evidence type="ECO:0000313" key="2">
    <source>
        <dbReference type="EMBL" id="WYY00308.1"/>
    </source>
</evidence>
<keyword evidence="1" id="KW-1133">Transmembrane helix</keyword>
<evidence type="ECO:0000256" key="1">
    <source>
        <dbReference type="SAM" id="Phobius"/>
    </source>
</evidence>
<reference evidence="2 3" key="1">
    <citation type="submission" date="2023-09" db="EMBL/GenBank/DDBJ databases">
        <authorList>
            <person name="Golyshina O.V."/>
            <person name="Lunev E.A."/>
            <person name="Bargiela R."/>
            <person name="Gaines M.C."/>
            <person name="Daum B."/>
            <person name="Bale N.J."/>
            <person name="Koenen M."/>
            <person name="Sinninghe Damst J.S."/>
            <person name="Yakimov M."/>
            <person name="Golyshin P.N."/>
        </authorList>
    </citation>
    <scope>NUCLEOTIDE SEQUENCE [LARGE SCALE GENOMIC DNA]</scope>
    <source>
        <strain evidence="2 3">M1</strain>
    </source>
</reference>
<dbReference type="GeneID" id="95967609"/>
<gene>
    <name evidence="2" type="ORF">OXIME_000874</name>
</gene>
<dbReference type="KEGG" id="omr:OXIME_000874"/>